<gene>
    <name evidence="2" type="ORF">CAL19_14990</name>
</gene>
<dbReference type="GO" id="GO:0005524">
    <property type="term" value="F:ATP binding"/>
    <property type="evidence" value="ECO:0007669"/>
    <property type="project" value="InterPro"/>
</dbReference>
<dbReference type="Gene3D" id="3.40.50.720">
    <property type="entry name" value="NAD(P)-binding Rossmann-like Domain"/>
    <property type="match status" value="1"/>
</dbReference>
<dbReference type="InterPro" id="IPR013815">
    <property type="entry name" value="ATP_grasp_subdomain_1"/>
</dbReference>
<dbReference type="SUPFAM" id="SSF52210">
    <property type="entry name" value="Succinyl-CoA synthetase domains"/>
    <property type="match status" value="2"/>
</dbReference>
<dbReference type="SMART" id="SM00881">
    <property type="entry name" value="CoA_binding"/>
    <property type="match status" value="1"/>
</dbReference>
<dbReference type="PANTHER" id="PTHR42793">
    <property type="entry name" value="COA BINDING DOMAIN CONTAINING PROTEIN"/>
    <property type="match status" value="1"/>
</dbReference>
<keyword evidence="3" id="KW-1185">Reference proteome</keyword>
<dbReference type="InterPro" id="IPR003781">
    <property type="entry name" value="CoA-bd"/>
</dbReference>
<protein>
    <recommendedName>
        <fullName evidence="1">CoA-binding domain-containing protein</fullName>
    </recommendedName>
</protein>
<dbReference type="AlphaFoldDB" id="A0A261QWI8"/>
<sequence>MEKSRRSRQPENGKLTLKSSLTHLLNPGSVAVLGASDDPLKPGGRVIDYMRRAAYSGTIYPITKSKRQVQGVPAFQALEELPAAPDLVVVALPETLVDDALRSAVALGARGAIVYASGYAELGDHGQARQAEIARIARNGGLRLVGPNTQGVANFATGAIAHFGTIIDQLSPPVSPIGIVSQSGAGSQILYARLAELGLGARYLVATGNEADVDVADMVEAFVEDAGVELVLVYAESLKNPRKLAQAALKARDRGLPVLMVKAGRTRSGQQTAASHTGALASEDRLVDVFLEKYGVLRAADLEELAQLSQLFLAQRGHPGKRLTVVSNSGATCVMAADATEEYGLQLGSFDDDFKRRLSEVLPPYIAPGNPIDMTTASLKQPDLFEQILGRLEQADNTDMVLAGFPVGGKGYDFPRYARELRAFSDRAACPVAVSVNQEWTAEIFRRERIPVFSSERRAVAALAQLARYHDRRSRMPGALPDALSARAAFPYEPRIHNELDSLSLLADAGLPVVSYRVCASAQEAADAWRAMQHGPVVLKGISDQIHHKSEHGLVHVGLTTEGAIRDAADTLLRQLRVLGETDPRLLLAPFVPADFELMAGAQVDGQLGPMVAVGLGGVLVEALEDIRFIPAPLTHGEALEHLSRLHIAPAFGALRGMAAVDLAAIAEILVNLGQLVTQPGNRIRSIDINPIRVQRGDARPVIVDALVVQAQEALA</sequence>
<dbReference type="SUPFAM" id="SSF51735">
    <property type="entry name" value="NAD(P)-binding Rossmann-fold domains"/>
    <property type="match status" value="1"/>
</dbReference>
<dbReference type="Pfam" id="PF13380">
    <property type="entry name" value="CoA_binding_2"/>
    <property type="match status" value="1"/>
</dbReference>
<evidence type="ECO:0000313" key="3">
    <source>
        <dbReference type="Proteomes" id="UP000216947"/>
    </source>
</evidence>
<comment type="caution">
    <text evidence="2">The sequence shown here is derived from an EMBL/GenBank/DDBJ whole genome shotgun (WGS) entry which is preliminary data.</text>
</comment>
<dbReference type="EMBL" id="NEVK01000007">
    <property type="protein sequence ID" value="OZI17149.1"/>
    <property type="molecule type" value="Genomic_DNA"/>
</dbReference>
<dbReference type="Pfam" id="PF13549">
    <property type="entry name" value="ATP-grasp_5"/>
    <property type="match status" value="1"/>
</dbReference>
<organism evidence="2 3">
    <name type="scientific">Bordetella genomosp. 7</name>
    <dbReference type="NCBI Taxonomy" id="1416805"/>
    <lineage>
        <taxon>Bacteria</taxon>
        <taxon>Pseudomonadati</taxon>
        <taxon>Pseudomonadota</taxon>
        <taxon>Betaproteobacteria</taxon>
        <taxon>Burkholderiales</taxon>
        <taxon>Alcaligenaceae</taxon>
        <taxon>Bordetella</taxon>
    </lineage>
</organism>
<dbReference type="InterPro" id="IPR032875">
    <property type="entry name" value="Succ_CoA_lig_flav_dom"/>
</dbReference>
<dbReference type="Proteomes" id="UP000216947">
    <property type="component" value="Unassembled WGS sequence"/>
</dbReference>
<accession>A0A261QWI8</accession>
<dbReference type="SUPFAM" id="SSF56059">
    <property type="entry name" value="Glutathione synthetase ATP-binding domain-like"/>
    <property type="match status" value="1"/>
</dbReference>
<evidence type="ECO:0000313" key="2">
    <source>
        <dbReference type="EMBL" id="OZI17149.1"/>
    </source>
</evidence>
<evidence type="ECO:0000259" key="1">
    <source>
        <dbReference type="SMART" id="SM00881"/>
    </source>
</evidence>
<feature type="domain" description="CoA-binding" evidence="1">
    <location>
        <begin position="24"/>
        <end position="119"/>
    </location>
</feature>
<dbReference type="Pfam" id="PF13607">
    <property type="entry name" value="Succ_CoA_lig"/>
    <property type="match status" value="1"/>
</dbReference>
<dbReference type="InterPro" id="IPR036291">
    <property type="entry name" value="NAD(P)-bd_dom_sf"/>
</dbReference>
<dbReference type="PANTHER" id="PTHR42793:SF4">
    <property type="entry name" value="BLL6376 PROTEIN"/>
    <property type="match status" value="1"/>
</dbReference>
<name>A0A261QWI8_9BORD</name>
<dbReference type="Gene3D" id="3.30.470.20">
    <property type="entry name" value="ATP-grasp fold, B domain"/>
    <property type="match status" value="1"/>
</dbReference>
<dbReference type="Gene3D" id="3.30.1490.20">
    <property type="entry name" value="ATP-grasp fold, A domain"/>
    <property type="match status" value="1"/>
</dbReference>
<proteinExistence type="predicted"/>
<dbReference type="Gene3D" id="3.40.50.261">
    <property type="entry name" value="Succinyl-CoA synthetase domains"/>
    <property type="match status" value="2"/>
</dbReference>
<reference evidence="3" key="1">
    <citation type="submission" date="2017-05" db="EMBL/GenBank/DDBJ databases">
        <title>Complete and WGS of Bordetella genogroups.</title>
        <authorList>
            <person name="Spilker T."/>
            <person name="Lipuma J."/>
        </authorList>
    </citation>
    <scope>NUCLEOTIDE SEQUENCE [LARGE SCALE GENOMIC DNA]</scope>
    <source>
        <strain evidence="3">AU18089</strain>
    </source>
</reference>
<dbReference type="InterPro" id="IPR016102">
    <property type="entry name" value="Succinyl-CoA_synth-like"/>
</dbReference>